<dbReference type="InterPro" id="IPR029063">
    <property type="entry name" value="SAM-dependent_MTases_sf"/>
</dbReference>
<dbReference type="OrthoDB" id="407477at2759"/>
<protein>
    <submittedName>
        <fullName evidence="1">Uncharacterized protein</fullName>
    </submittedName>
</protein>
<dbReference type="eggNOG" id="ENOG502S4RI">
    <property type="taxonomic scope" value="Eukaryota"/>
</dbReference>
<reference evidence="2" key="1">
    <citation type="journal article" date="2012" name="PLoS Genet.">
        <title>The genomes of the fungal plant pathogens Cladosporium fulvum and Dothistroma septosporum reveal adaptation to different hosts and lifestyles but also signatures of common ancestry.</title>
        <authorList>
            <person name="de Wit P.J.G.M."/>
            <person name="van der Burgt A."/>
            <person name="Oekmen B."/>
            <person name="Stergiopoulos I."/>
            <person name="Abd-Elsalam K.A."/>
            <person name="Aerts A.L."/>
            <person name="Bahkali A.H."/>
            <person name="Beenen H.G."/>
            <person name="Chettri P."/>
            <person name="Cox M.P."/>
            <person name="Datema E."/>
            <person name="de Vries R.P."/>
            <person name="Dhillon B."/>
            <person name="Ganley A.R."/>
            <person name="Griffiths S.A."/>
            <person name="Guo Y."/>
            <person name="Hamelin R.C."/>
            <person name="Henrissat B."/>
            <person name="Kabir M.S."/>
            <person name="Jashni M.K."/>
            <person name="Kema G."/>
            <person name="Klaubauf S."/>
            <person name="Lapidus A."/>
            <person name="Levasseur A."/>
            <person name="Lindquist E."/>
            <person name="Mehrabi R."/>
            <person name="Ohm R.A."/>
            <person name="Owen T.J."/>
            <person name="Salamov A."/>
            <person name="Schwelm A."/>
            <person name="Schijlen E."/>
            <person name="Sun H."/>
            <person name="van den Burg H.A."/>
            <person name="van Ham R.C.H.J."/>
            <person name="Zhang S."/>
            <person name="Goodwin S.B."/>
            <person name="Grigoriev I.V."/>
            <person name="Collemare J."/>
            <person name="Bradshaw R.E."/>
        </authorList>
    </citation>
    <scope>NUCLEOTIDE SEQUENCE [LARGE SCALE GENOMIC DNA]</scope>
    <source>
        <strain evidence="2">NZE10 / CBS 128990</strain>
    </source>
</reference>
<accession>M2YP77</accession>
<keyword evidence="2" id="KW-1185">Reference proteome</keyword>
<dbReference type="EMBL" id="KB446540">
    <property type="protein sequence ID" value="EME43426.1"/>
    <property type="molecule type" value="Genomic_DNA"/>
</dbReference>
<dbReference type="Proteomes" id="UP000016933">
    <property type="component" value="Unassembled WGS sequence"/>
</dbReference>
<proteinExistence type="predicted"/>
<dbReference type="Gene3D" id="3.40.50.150">
    <property type="entry name" value="Vaccinia Virus protein VP39"/>
    <property type="match status" value="1"/>
</dbReference>
<dbReference type="AlphaFoldDB" id="M2YP77"/>
<feature type="non-terminal residue" evidence="1">
    <location>
        <position position="207"/>
    </location>
</feature>
<reference evidence="1 2" key="2">
    <citation type="journal article" date="2012" name="PLoS Pathog.">
        <title>Diverse lifestyles and strategies of plant pathogenesis encoded in the genomes of eighteen Dothideomycetes fungi.</title>
        <authorList>
            <person name="Ohm R.A."/>
            <person name="Feau N."/>
            <person name="Henrissat B."/>
            <person name="Schoch C.L."/>
            <person name="Horwitz B.A."/>
            <person name="Barry K.W."/>
            <person name="Condon B.J."/>
            <person name="Copeland A.C."/>
            <person name="Dhillon B."/>
            <person name="Glaser F."/>
            <person name="Hesse C.N."/>
            <person name="Kosti I."/>
            <person name="LaButti K."/>
            <person name="Lindquist E.A."/>
            <person name="Lucas S."/>
            <person name="Salamov A.A."/>
            <person name="Bradshaw R.E."/>
            <person name="Ciuffetti L."/>
            <person name="Hamelin R.C."/>
            <person name="Kema G.H.J."/>
            <person name="Lawrence C."/>
            <person name="Scott J.A."/>
            <person name="Spatafora J.W."/>
            <person name="Turgeon B.G."/>
            <person name="de Wit P.J.G.M."/>
            <person name="Zhong S."/>
            <person name="Goodwin S.B."/>
            <person name="Grigoriev I.V."/>
        </authorList>
    </citation>
    <scope>NUCLEOTIDE SEQUENCE [LARGE SCALE GENOMIC DNA]</scope>
    <source>
        <strain evidence="2">NZE10 / CBS 128990</strain>
    </source>
</reference>
<dbReference type="SUPFAM" id="SSF53335">
    <property type="entry name" value="S-adenosyl-L-methionine-dependent methyltransferases"/>
    <property type="match status" value="1"/>
</dbReference>
<name>M2YP77_DOTSN</name>
<dbReference type="STRING" id="675120.M2YP77"/>
<evidence type="ECO:0000313" key="1">
    <source>
        <dbReference type="EMBL" id="EME43426.1"/>
    </source>
</evidence>
<organism evidence="1 2">
    <name type="scientific">Dothistroma septosporum (strain NZE10 / CBS 128990)</name>
    <name type="common">Red band needle blight fungus</name>
    <name type="synonym">Mycosphaerella pini</name>
    <dbReference type="NCBI Taxonomy" id="675120"/>
    <lineage>
        <taxon>Eukaryota</taxon>
        <taxon>Fungi</taxon>
        <taxon>Dikarya</taxon>
        <taxon>Ascomycota</taxon>
        <taxon>Pezizomycotina</taxon>
        <taxon>Dothideomycetes</taxon>
        <taxon>Dothideomycetidae</taxon>
        <taxon>Mycosphaerellales</taxon>
        <taxon>Mycosphaerellaceae</taxon>
        <taxon>Dothistroma</taxon>
    </lineage>
</organism>
<evidence type="ECO:0000313" key="2">
    <source>
        <dbReference type="Proteomes" id="UP000016933"/>
    </source>
</evidence>
<sequence>IALKHGTDKVTRHHYHHIYQKYLEHYRPKPLKLLEIGLGCDMEYGPGASYYTWLEYFPYVDLYYIEYDADCAKKWAHKTTGATIFSGDQANVTFLHEFLETVGMDFDVIVDDGGHLMHQQITSLEVLWKAVKKGGLYFCEDLQTSWWDNAGGDRANTGTKKTMVGMIKELVDDLTVETGGHARKHKVSEDMLFVDCMEEVCAFTKKE</sequence>
<gene>
    <name evidence="1" type="ORF">DOTSEDRAFT_131144</name>
</gene>